<dbReference type="CDD" id="cd09274">
    <property type="entry name" value="RNase_HI_RT_Ty3"/>
    <property type="match status" value="1"/>
</dbReference>
<dbReference type="InterPro" id="IPR050951">
    <property type="entry name" value="Retrovirus_Pol_polyprotein"/>
</dbReference>
<dbReference type="GO" id="GO:0042575">
    <property type="term" value="C:DNA polymerase complex"/>
    <property type="evidence" value="ECO:0007669"/>
    <property type="project" value="UniProtKB-ARBA"/>
</dbReference>
<sequence>MDAVPPPPFLAEPGEPQIPFDEWYQVFLAYLLAKDGENFSDLRKKATLLNALGLEGQRQFHASKNAPLSHPVSAESQQPEYDDTVQRLAARADFRHYTENQAVLDQLIARTSNSEIRERLLLEGDNLGLEDAVQMAVRLEAADVEARRLAATVQISAQVATALRDPNAINAIGRTPNTRQESRMSSQRKRSQSRAPPARPKCWNCGVEGHFAKECRRRGIRAIEEDTEAGCEESEIQQTGISASVYSVGGDHQPIMCRIRVDGSHIDFMIDSGAQVSVLNEFTYKTYLRETPLKQTNRKIWAYNRKIIETVGVTEASVDYEGRSVRGLFFVARSGANVLGVDIMRKSGMTINVREGTCHVASLRELDFESEFPEVFDDGPSNVRHFCHKVRVRPEVTPKQQRCRRPAVRDTRKSESGHRSTRTEGVIERIQASEWVSPIVVAEKKNGDVRLCVDLREVNKAVVQDAFPLPHIEDLMQRLAKGRVFSKIDLRSAYHQIPLHESSRDLTAFVSPWGLFRYTRVCFGLASAPAAFQAFMEETLKDLEGVICYLDDVLVVGETRQVHDERVRGLLRTLSERGLKVNNKCVFGVEETEFLGHVVSSKGVKPLPDNVKAIENVPEPKNVSQLRSFLGMAGFYLKCVPRYAELVEPLRELLRKEVKFDWREKQRLAFRAVKGAIAEAAPLRVFDPALPLVLTTDASDYGLGAVLQQRVNGKLEPLAYASCSLSETQRRYSTSDKEALACVWAIEKWHVYLWGRRFTLKTDHRALVSLFGTKGADRRSIRLARWAERLGAYAFDVEYKPGVENVIADALSRLPEAQEGAVEVDDDGEVIVAQMAGVLAPLTLDEVRLETSRDETLAEVVRIIATKFGIEKLTGDLRSFQSIHEQLSVVDGILMRGEKVVLPTGLRERIIQAAHGTSHQGMARTKKAVRDWYWWPRMDAGVEHLVQLCEICGSHDKSARTERPLAQVVPPPTGPWEKIGIDVRGPHYRLPPPFRYAVVVVDYFSKWPVVRFMSEATSEKIVLFLRNVFTCEGTPKEIVSDNGPQFVSRTFDLFMKQHNIVHCRTAVYNPQANGLVERFNRVLGDMLKTAELMSMNKNNLDIVIQEMLADYRNTPHPTTGESPSVLLHSRAMRSGVQITDFHELRRIKPSGEIKSRIEENQRRRLEKENEVGHRSGTRVREGDKVRIKKPGIVTKGAWRFSAPVRVDRQ</sequence>
<dbReference type="Gene3D" id="4.10.60.10">
    <property type="entry name" value="Zinc finger, CCHC-type"/>
    <property type="match status" value="1"/>
</dbReference>
<evidence type="ECO:0000313" key="14">
    <source>
        <dbReference type="RefSeq" id="XP_003737421.1"/>
    </source>
</evidence>
<dbReference type="GO" id="GO:0004519">
    <property type="term" value="F:endonuclease activity"/>
    <property type="evidence" value="ECO:0007669"/>
    <property type="project" value="UniProtKB-KW"/>
</dbReference>
<dbReference type="RefSeq" id="XP_003737421.1">
    <property type="nucleotide sequence ID" value="XM_003737373.1"/>
</dbReference>
<dbReference type="InterPro" id="IPR012337">
    <property type="entry name" value="RNaseH-like_sf"/>
</dbReference>
<dbReference type="PANTHER" id="PTHR37984">
    <property type="entry name" value="PROTEIN CBG26694"/>
    <property type="match status" value="1"/>
</dbReference>
<organism evidence="13 14">
    <name type="scientific">Galendromus occidentalis</name>
    <name type="common">western predatory mite</name>
    <dbReference type="NCBI Taxonomy" id="34638"/>
    <lineage>
        <taxon>Eukaryota</taxon>
        <taxon>Metazoa</taxon>
        <taxon>Ecdysozoa</taxon>
        <taxon>Arthropoda</taxon>
        <taxon>Chelicerata</taxon>
        <taxon>Arachnida</taxon>
        <taxon>Acari</taxon>
        <taxon>Parasitiformes</taxon>
        <taxon>Mesostigmata</taxon>
        <taxon>Gamasina</taxon>
        <taxon>Phytoseioidea</taxon>
        <taxon>Phytoseiidae</taxon>
        <taxon>Typhlodrominae</taxon>
        <taxon>Galendromus</taxon>
    </lineage>
</organism>
<dbReference type="SUPFAM" id="SSF56672">
    <property type="entry name" value="DNA/RNA polymerases"/>
    <property type="match status" value="1"/>
</dbReference>
<dbReference type="KEGG" id="goe:100898385"/>
<keyword evidence="8" id="KW-0479">Metal-binding</keyword>
<feature type="non-terminal residue" evidence="14">
    <location>
        <position position="1209"/>
    </location>
</feature>
<dbReference type="GO" id="GO:0003676">
    <property type="term" value="F:nucleic acid binding"/>
    <property type="evidence" value="ECO:0007669"/>
    <property type="project" value="InterPro"/>
</dbReference>
<feature type="domain" description="Integrase catalytic" evidence="12">
    <location>
        <begin position="971"/>
        <end position="1131"/>
    </location>
</feature>
<dbReference type="SUPFAM" id="SSF50630">
    <property type="entry name" value="Acid proteases"/>
    <property type="match status" value="1"/>
</dbReference>
<dbReference type="PROSITE" id="PS50158">
    <property type="entry name" value="ZF_CCHC"/>
    <property type="match status" value="1"/>
</dbReference>
<dbReference type="GO" id="GO:0008270">
    <property type="term" value="F:zinc ion binding"/>
    <property type="evidence" value="ECO:0007669"/>
    <property type="project" value="UniProtKB-KW"/>
</dbReference>
<dbReference type="SMART" id="SM00343">
    <property type="entry name" value="ZnF_C2HC"/>
    <property type="match status" value="1"/>
</dbReference>
<accession>A0AAJ6VU93</accession>
<dbReference type="Gene3D" id="2.40.70.10">
    <property type="entry name" value="Acid Proteases"/>
    <property type="match status" value="1"/>
</dbReference>
<dbReference type="InterPro" id="IPR041373">
    <property type="entry name" value="RT_RNaseH"/>
</dbReference>
<evidence type="ECO:0000256" key="6">
    <source>
        <dbReference type="ARBA" id="ARBA00022801"/>
    </source>
</evidence>
<proteinExistence type="predicted"/>
<dbReference type="Gene3D" id="3.10.10.10">
    <property type="entry name" value="HIV Type 1 Reverse Transcriptase, subunit A, domain 1"/>
    <property type="match status" value="1"/>
</dbReference>
<name>A0AAJ6VU93_9ACAR</name>
<dbReference type="FunFam" id="3.30.420.10:FF:000063">
    <property type="entry name" value="Retrovirus-related Pol polyprotein from transposon 297-like Protein"/>
    <property type="match status" value="1"/>
</dbReference>
<keyword evidence="13" id="KW-1185">Reference proteome</keyword>
<feature type="region of interest" description="Disordered" evidence="9">
    <location>
        <begin position="168"/>
        <end position="199"/>
    </location>
</feature>
<gene>
    <name evidence="14" type="primary">LOC100898385</name>
</gene>
<evidence type="ECO:0000256" key="5">
    <source>
        <dbReference type="ARBA" id="ARBA00022759"/>
    </source>
</evidence>
<dbReference type="Gene3D" id="1.10.340.70">
    <property type="match status" value="1"/>
</dbReference>
<dbReference type="Pfam" id="PF00098">
    <property type="entry name" value="zf-CCHC"/>
    <property type="match status" value="1"/>
</dbReference>
<dbReference type="AlphaFoldDB" id="A0AAJ6VU93"/>
<evidence type="ECO:0000256" key="1">
    <source>
        <dbReference type="ARBA" id="ARBA00012493"/>
    </source>
</evidence>
<reference evidence="14" key="1">
    <citation type="submission" date="2025-08" db="UniProtKB">
        <authorList>
            <consortium name="RefSeq"/>
        </authorList>
    </citation>
    <scope>IDENTIFICATION</scope>
</reference>
<keyword evidence="3" id="KW-0548">Nucleotidyltransferase</keyword>
<feature type="domain" description="Reverse transcriptase" evidence="11">
    <location>
        <begin position="423"/>
        <end position="599"/>
    </location>
</feature>
<dbReference type="GO" id="GO:0015074">
    <property type="term" value="P:DNA integration"/>
    <property type="evidence" value="ECO:0007669"/>
    <property type="project" value="InterPro"/>
</dbReference>
<dbReference type="SUPFAM" id="SSF53098">
    <property type="entry name" value="Ribonuclease H-like"/>
    <property type="match status" value="1"/>
</dbReference>
<dbReference type="Proteomes" id="UP000694867">
    <property type="component" value="Unplaced"/>
</dbReference>
<keyword evidence="6" id="KW-0378">Hydrolase</keyword>
<feature type="domain" description="CCHC-type" evidence="10">
    <location>
        <begin position="201"/>
        <end position="217"/>
    </location>
</feature>
<dbReference type="CDD" id="cd01647">
    <property type="entry name" value="RT_LTR"/>
    <property type="match status" value="1"/>
</dbReference>
<keyword evidence="8" id="KW-0863">Zinc-finger</keyword>
<dbReference type="GO" id="GO:0016787">
    <property type="term" value="F:hydrolase activity"/>
    <property type="evidence" value="ECO:0007669"/>
    <property type="project" value="UniProtKB-KW"/>
</dbReference>
<dbReference type="Pfam" id="PF17921">
    <property type="entry name" value="Integrase_H2C2"/>
    <property type="match status" value="1"/>
</dbReference>
<dbReference type="InterPro" id="IPR036397">
    <property type="entry name" value="RNaseH_sf"/>
</dbReference>
<dbReference type="Pfam" id="PF17917">
    <property type="entry name" value="RT_RNaseH"/>
    <property type="match status" value="1"/>
</dbReference>
<dbReference type="Gene3D" id="3.30.70.270">
    <property type="match status" value="2"/>
</dbReference>
<keyword evidence="2" id="KW-0808">Transferase</keyword>
<dbReference type="PROSITE" id="PS50994">
    <property type="entry name" value="INTEGRASE"/>
    <property type="match status" value="1"/>
</dbReference>
<evidence type="ECO:0000256" key="9">
    <source>
        <dbReference type="SAM" id="MobiDB-lite"/>
    </source>
</evidence>
<dbReference type="InterPro" id="IPR001878">
    <property type="entry name" value="Znf_CCHC"/>
</dbReference>
<dbReference type="Pfam" id="PF00078">
    <property type="entry name" value="RVT_1"/>
    <property type="match status" value="1"/>
</dbReference>
<evidence type="ECO:0000259" key="10">
    <source>
        <dbReference type="PROSITE" id="PS50158"/>
    </source>
</evidence>
<dbReference type="SUPFAM" id="SSF57756">
    <property type="entry name" value="Retrovirus zinc finger-like domains"/>
    <property type="match status" value="1"/>
</dbReference>
<dbReference type="FunFam" id="3.10.20.370:FF:000001">
    <property type="entry name" value="Retrovirus-related Pol polyprotein from transposon 17.6-like protein"/>
    <property type="match status" value="1"/>
</dbReference>
<evidence type="ECO:0000256" key="8">
    <source>
        <dbReference type="PROSITE-ProRule" id="PRU00047"/>
    </source>
</evidence>
<keyword evidence="7" id="KW-0695">RNA-directed DNA polymerase</keyword>
<evidence type="ECO:0000256" key="3">
    <source>
        <dbReference type="ARBA" id="ARBA00022695"/>
    </source>
</evidence>
<feature type="compositionally biased region" description="Basic and acidic residues" evidence="9">
    <location>
        <begin position="407"/>
        <end position="423"/>
    </location>
</feature>
<dbReference type="InterPro" id="IPR036875">
    <property type="entry name" value="Znf_CCHC_sf"/>
</dbReference>
<dbReference type="GeneID" id="100898385"/>
<dbReference type="FunFam" id="1.10.340.70:FF:000004">
    <property type="entry name" value="Retrovirus-related Pol polyprotein from transposon 297-like Protein"/>
    <property type="match status" value="1"/>
</dbReference>
<dbReference type="InterPro" id="IPR001584">
    <property type="entry name" value="Integrase_cat-core"/>
</dbReference>
<dbReference type="InterPro" id="IPR000477">
    <property type="entry name" value="RT_dom"/>
</dbReference>
<dbReference type="Pfam" id="PF00665">
    <property type="entry name" value="rve"/>
    <property type="match status" value="1"/>
</dbReference>
<keyword evidence="4" id="KW-0540">Nuclease</keyword>
<dbReference type="InterPro" id="IPR043502">
    <property type="entry name" value="DNA/RNA_pol_sf"/>
</dbReference>
<dbReference type="InterPro" id="IPR021109">
    <property type="entry name" value="Peptidase_aspartic_dom_sf"/>
</dbReference>
<dbReference type="GO" id="GO:0003964">
    <property type="term" value="F:RNA-directed DNA polymerase activity"/>
    <property type="evidence" value="ECO:0007669"/>
    <property type="project" value="UniProtKB-KW"/>
</dbReference>
<dbReference type="PROSITE" id="PS50878">
    <property type="entry name" value="RT_POL"/>
    <property type="match status" value="1"/>
</dbReference>
<dbReference type="InterPro" id="IPR041588">
    <property type="entry name" value="Integrase_H2C2"/>
</dbReference>
<evidence type="ECO:0000259" key="12">
    <source>
        <dbReference type="PROSITE" id="PS50994"/>
    </source>
</evidence>
<evidence type="ECO:0000256" key="4">
    <source>
        <dbReference type="ARBA" id="ARBA00022722"/>
    </source>
</evidence>
<evidence type="ECO:0000259" key="11">
    <source>
        <dbReference type="PROSITE" id="PS50878"/>
    </source>
</evidence>
<dbReference type="Gene3D" id="3.30.420.10">
    <property type="entry name" value="Ribonuclease H-like superfamily/Ribonuclease H"/>
    <property type="match status" value="1"/>
</dbReference>
<evidence type="ECO:0000256" key="7">
    <source>
        <dbReference type="ARBA" id="ARBA00022918"/>
    </source>
</evidence>
<evidence type="ECO:0000256" key="2">
    <source>
        <dbReference type="ARBA" id="ARBA00022679"/>
    </source>
</evidence>
<keyword evidence="5" id="KW-0255">Endonuclease</keyword>
<evidence type="ECO:0000313" key="13">
    <source>
        <dbReference type="Proteomes" id="UP000694867"/>
    </source>
</evidence>
<feature type="region of interest" description="Disordered" evidence="9">
    <location>
        <begin position="398"/>
        <end position="423"/>
    </location>
</feature>
<protein>
    <recommendedName>
        <fullName evidence="1">RNA-directed DNA polymerase</fullName>
        <ecNumber evidence="1">2.7.7.49</ecNumber>
    </recommendedName>
</protein>
<dbReference type="FunFam" id="3.30.70.270:FF:000023">
    <property type="entry name" value="Pol"/>
    <property type="match status" value="1"/>
</dbReference>
<feature type="region of interest" description="Disordered" evidence="9">
    <location>
        <begin position="1160"/>
        <end position="1183"/>
    </location>
</feature>
<keyword evidence="8" id="KW-0862">Zinc</keyword>
<dbReference type="InterPro" id="IPR043128">
    <property type="entry name" value="Rev_trsase/Diguanyl_cyclase"/>
</dbReference>
<dbReference type="EC" id="2.7.7.49" evidence="1"/>
<dbReference type="PANTHER" id="PTHR37984:SF15">
    <property type="entry name" value="INTEGRASE CATALYTIC DOMAIN-CONTAINING PROTEIN"/>
    <property type="match status" value="1"/>
</dbReference>